<protein>
    <submittedName>
        <fullName evidence="2">Uncharacterized protein</fullName>
    </submittedName>
</protein>
<comment type="caution">
    <text evidence="2">The sequence shown here is derived from an EMBL/GenBank/DDBJ whole genome shotgun (WGS) entry which is preliminary data.</text>
</comment>
<keyword evidence="1" id="KW-0472">Membrane</keyword>
<name>A0AAE3UAR3_9BACT</name>
<feature type="transmembrane region" description="Helical" evidence="1">
    <location>
        <begin position="6"/>
        <end position="35"/>
    </location>
</feature>
<evidence type="ECO:0000256" key="1">
    <source>
        <dbReference type="SAM" id="Phobius"/>
    </source>
</evidence>
<feature type="transmembrane region" description="Helical" evidence="1">
    <location>
        <begin position="132"/>
        <end position="149"/>
    </location>
</feature>
<organism evidence="2 3">
    <name type="scientific">Xanthocytophaga flava</name>
    <dbReference type="NCBI Taxonomy" id="3048013"/>
    <lineage>
        <taxon>Bacteria</taxon>
        <taxon>Pseudomonadati</taxon>
        <taxon>Bacteroidota</taxon>
        <taxon>Cytophagia</taxon>
        <taxon>Cytophagales</taxon>
        <taxon>Rhodocytophagaceae</taxon>
        <taxon>Xanthocytophaga</taxon>
    </lineage>
</organism>
<keyword evidence="1" id="KW-0812">Transmembrane</keyword>
<dbReference type="Proteomes" id="UP001241110">
    <property type="component" value="Unassembled WGS sequence"/>
</dbReference>
<accession>A0AAE3UAR3</accession>
<evidence type="ECO:0000313" key="2">
    <source>
        <dbReference type="EMBL" id="MDJ1485791.1"/>
    </source>
</evidence>
<feature type="transmembrane region" description="Helical" evidence="1">
    <location>
        <begin position="161"/>
        <end position="180"/>
    </location>
</feature>
<evidence type="ECO:0000313" key="3">
    <source>
        <dbReference type="Proteomes" id="UP001241110"/>
    </source>
</evidence>
<sequence length="194" mass="22520">MKFVPILTILLMLYAMGKLLHLPALLISMVFGLLINNKERITLAWVVNLLKIKDSKEDQYFDELLKQLKSITYETSFIVRTFFFILFGYSIDIQILTEWEVIVIGSCIVDALLLLRYLYLRYFLRTHVLPELFLMPRGLITVLLFYSIPQRLQLGSFNNGILFFVILTTSVLMMFGLLLYKADAINLSDGEHPL</sequence>
<dbReference type="EMBL" id="JASJOS010000023">
    <property type="protein sequence ID" value="MDJ1485791.1"/>
    <property type="molecule type" value="Genomic_DNA"/>
</dbReference>
<keyword evidence="1" id="KW-1133">Transmembrane helix</keyword>
<reference evidence="2" key="1">
    <citation type="submission" date="2023-05" db="EMBL/GenBank/DDBJ databases">
        <authorList>
            <person name="Zhang X."/>
        </authorList>
    </citation>
    <scope>NUCLEOTIDE SEQUENCE</scope>
    <source>
        <strain evidence="2">YF14B1</strain>
    </source>
</reference>
<dbReference type="AlphaFoldDB" id="A0AAE3UAR3"/>
<feature type="transmembrane region" description="Helical" evidence="1">
    <location>
        <begin position="77"/>
        <end position="95"/>
    </location>
</feature>
<gene>
    <name evidence="2" type="ORF">QNI16_35245</name>
</gene>
<dbReference type="RefSeq" id="WP_313988812.1">
    <property type="nucleotide sequence ID" value="NZ_JASJOS010000023.1"/>
</dbReference>
<feature type="transmembrane region" description="Helical" evidence="1">
    <location>
        <begin position="101"/>
        <end position="120"/>
    </location>
</feature>
<proteinExistence type="predicted"/>